<proteinExistence type="predicted"/>
<reference evidence="1 2" key="1">
    <citation type="submission" date="2016-04" db="EMBL/GenBank/DDBJ databases">
        <title>A degradative enzymes factory behind the ericoid mycorrhizal symbiosis.</title>
        <authorList>
            <consortium name="DOE Joint Genome Institute"/>
            <person name="Martino E."/>
            <person name="Morin E."/>
            <person name="Grelet G."/>
            <person name="Kuo A."/>
            <person name="Kohler A."/>
            <person name="Daghino S."/>
            <person name="Barry K."/>
            <person name="Choi C."/>
            <person name="Cichocki N."/>
            <person name="Clum A."/>
            <person name="Copeland A."/>
            <person name="Hainaut M."/>
            <person name="Haridas S."/>
            <person name="Labutti K."/>
            <person name="Lindquist E."/>
            <person name="Lipzen A."/>
            <person name="Khouja H.-R."/>
            <person name="Murat C."/>
            <person name="Ohm R."/>
            <person name="Olson A."/>
            <person name="Spatafora J."/>
            <person name="Veneault-Fourrey C."/>
            <person name="Henrissat B."/>
            <person name="Grigoriev I."/>
            <person name="Martin F."/>
            <person name="Perotto S."/>
        </authorList>
    </citation>
    <scope>NUCLEOTIDE SEQUENCE [LARGE SCALE GENOMIC DNA]</scope>
    <source>
        <strain evidence="1 2">F</strain>
    </source>
</reference>
<sequence>MGYLLQDQYKDVDLSYIELKPRDKEVVSYLREACGMAGFYLYLAKLESVPSGDRDDATIIVDDHGKTQTVWEEHERWVFLDKVVDLDGSEVGEVNSFGDPHFTTGEDFQGKSAGHEEYLGISLAGIRQRIIALIIPKDRCMDFFSSYALGLHHYGYHFSKKEAKKSNIDHWVDAVCARDPSKGSAWKESLELCEYIFELEDHQCVLPSSIQAIGTTLVRYDLESLLPQLRTFLSTAGVLSTRLNLLDQIGAGIKRESSRQIQQSNKIYRAWVDEQIGSALSPRIIVRSEKDITGLTNIAKWLSSRDIVRKMLPMVKAEYANHYNTPWVMAFIMRILEGSAANDPQADLVNSMFLNFANHISLSFSLAPRGAELAYNNRCCVFTGGFGVPIIDNYFNHDRANFLLCCQKRGLQLVLERTVAKIVSEAATPAIEFDVFVGIYLPMLKTLINLLPVQARPDGTFCTLFRGILSTFQVPEQRRKHLGKVLDDSRLGCETMTEPSGRSLGAGTLVVTKPSDEYTGSHEDWVQLCKLAKERLEKFDLVS</sequence>
<organism evidence="1 2">
    <name type="scientific">Hyaloscypha variabilis (strain UAMH 11265 / GT02V1 / F)</name>
    <name type="common">Meliniomyces variabilis</name>
    <dbReference type="NCBI Taxonomy" id="1149755"/>
    <lineage>
        <taxon>Eukaryota</taxon>
        <taxon>Fungi</taxon>
        <taxon>Dikarya</taxon>
        <taxon>Ascomycota</taxon>
        <taxon>Pezizomycotina</taxon>
        <taxon>Leotiomycetes</taxon>
        <taxon>Helotiales</taxon>
        <taxon>Hyaloscyphaceae</taxon>
        <taxon>Hyaloscypha</taxon>
        <taxon>Hyaloscypha variabilis</taxon>
    </lineage>
</organism>
<keyword evidence="2" id="KW-1185">Reference proteome</keyword>
<evidence type="ECO:0000313" key="1">
    <source>
        <dbReference type="EMBL" id="PMD40436.1"/>
    </source>
</evidence>
<accession>A0A2J6RPJ4</accession>
<dbReference type="OrthoDB" id="27483at2759"/>
<name>A0A2J6RPJ4_HYAVF</name>
<gene>
    <name evidence="1" type="ORF">L207DRAFT_633461</name>
</gene>
<protein>
    <submittedName>
        <fullName evidence="1">Uncharacterized protein</fullName>
    </submittedName>
</protein>
<dbReference type="AlphaFoldDB" id="A0A2J6RPJ4"/>
<dbReference type="Proteomes" id="UP000235786">
    <property type="component" value="Unassembled WGS sequence"/>
</dbReference>
<dbReference type="EMBL" id="KZ613945">
    <property type="protein sequence ID" value="PMD40436.1"/>
    <property type="molecule type" value="Genomic_DNA"/>
</dbReference>
<evidence type="ECO:0000313" key="2">
    <source>
        <dbReference type="Proteomes" id="UP000235786"/>
    </source>
</evidence>